<feature type="region of interest" description="Disordered" evidence="4">
    <location>
        <begin position="1"/>
        <end position="21"/>
    </location>
</feature>
<evidence type="ECO:0000256" key="4">
    <source>
        <dbReference type="SAM" id="MobiDB-lite"/>
    </source>
</evidence>
<gene>
    <name evidence="6" type="ORF">AAG570_007905</name>
</gene>
<reference evidence="6 7" key="1">
    <citation type="submission" date="2024-07" db="EMBL/GenBank/DDBJ databases">
        <title>Chromosome-level genome assembly of the water stick insect Ranatra chinensis (Heteroptera: Nepidae).</title>
        <authorList>
            <person name="Liu X."/>
        </authorList>
    </citation>
    <scope>NUCLEOTIDE SEQUENCE [LARGE SCALE GENOMIC DNA]</scope>
    <source>
        <strain evidence="6">Cailab_2021Rc</strain>
        <tissue evidence="6">Muscle</tissue>
    </source>
</reference>
<dbReference type="InterPro" id="IPR054473">
    <property type="entry name" value="KIF2A-like_N"/>
</dbReference>
<feature type="compositionally biased region" description="Polar residues" evidence="4">
    <location>
        <begin position="105"/>
        <end position="121"/>
    </location>
</feature>
<keyword evidence="1" id="KW-0963">Cytoplasm</keyword>
<dbReference type="Proteomes" id="UP001558652">
    <property type="component" value="Unassembled WGS sequence"/>
</dbReference>
<sequence length="131" mass="14641">MAIDLNRSGPTNSKKETADHGKYTFSNKNSCRLIDFTNPLYRSNFCNIDGLLFPVLGRTHPAIVSSVNTVTRSVTVEWFERGETKGKEIEFEAVYALNEHLVTPGNINNQTGETPTKLSRVNSEKMDTSDD</sequence>
<organism evidence="6 7">
    <name type="scientific">Ranatra chinensis</name>
    <dbReference type="NCBI Taxonomy" id="642074"/>
    <lineage>
        <taxon>Eukaryota</taxon>
        <taxon>Metazoa</taxon>
        <taxon>Ecdysozoa</taxon>
        <taxon>Arthropoda</taxon>
        <taxon>Hexapoda</taxon>
        <taxon>Insecta</taxon>
        <taxon>Pterygota</taxon>
        <taxon>Neoptera</taxon>
        <taxon>Paraneoptera</taxon>
        <taxon>Hemiptera</taxon>
        <taxon>Heteroptera</taxon>
        <taxon>Panheteroptera</taxon>
        <taxon>Nepomorpha</taxon>
        <taxon>Nepidae</taxon>
        <taxon>Ranatrinae</taxon>
        <taxon>Ranatra</taxon>
    </lineage>
</organism>
<dbReference type="Pfam" id="PF22923">
    <property type="entry name" value="KIF2A-like_1st"/>
    <property type="match status" value="1"/>
</dbReference>
<dbReference type="AlphaFoldDB" id="A0ABD0YBT4"/>
<evidence type="ECO:0000259" key="5">
    <source>
        <dbReference type="Pfam" id="PF22923"/>
    </source>
</evidence>
<evidence type="ECO:0000256" key="1">
    <source>
        <dbReference type="ARBA" id="ARBA00022490"/>
    </source>
</evidence>
<evidence type="ECO:0000256" key="3">
    <source>
        <dbReference type="ARBA" id="ARBA00023054"/>
    </source>
</evidence>
<comment type="caution">
    <text evidence="6">The sequence shown here is derived from an EMBL/GenBank/DDBJ whole genome shotgun (WGS) entry which is preliminary data.</text>
</comment>
<evidence type="ECO:0000313" key="7">
    <source>
        <dbReference type="Proteomes" id="UP001558652"/>
    </source>
</evidence>
<keyword evidence="2" id="KW-0493">Microtubule</keyword>
<evidence type="ECO:0000256" key="2">
    <source>
        <dbReference type="ARBA" id="ARBA00022701"/>
    </source>
</evidence>
<feature type="region of interest" description="Disordered" evidence="4">
    <location>
        <begin position="103"/>
        <end position="131"/>
    </location>
</feature>
<name>A0ABD0YBT4_9HEMI</name>
<dbReference type="GO" id="GO:0005874">
    <property type="term" value="C:microtubule"/>
    <property type="evidence" value="ECO:0007669"/>
    <property type="project" value="UniProtKB-KW"/>
</dbReference>
<proteinExistence type="predicted"/>
<dbReference type="EMBL" id="JBFDAA010000022">
    <property type="protein sequence ID" value="KAL1110374.1"/>
    <property type="molecule type" value="Genomic_DNA"/>
</dbReference>
<accession>A0ABD0YBT4</accession>
<protein>
    <recommendedName>
        <fullName evidence="5">Kinesin-like protein KIF2A-like N-terminal domain-containing protein</fullName>
    </recommendedName>
</protein>
<keyword evidence="3" id="KW-0175">Coiled coil</keyword>
<keyword evidence="7" id="KW-1185">Reference proteome</keyword>
<evidence type="ECO:0000313" key="6">
    <source>
        <dbReference type="EMBL" id="KAL1110374.1"/>
    </source>
</evidence>
<feature type="compositionally biased region" description="Basic and acidic residues" evidence="4">
    <location>
        <begin position="122"/>
        <end position="131"/>
    </location>
</feature>
<feature type="domain" description="Kinesin-like protein KIF2A-like N-terminal" evidence="5">
    <location>
        <begin position="57"/>
        <end position="94"/>
    </location>
</feature>